<evidence type="ECO:0000313" key="2">
    <source>
        <dbReference type="Proteomes" id="UP000078532"/>
    </source>
</evidence>
<comment type="caution">
    <text evidence="1">The sequence shown here is derived from an EMBL/GenBank/DDBJ whole genome shotgun (WGS) entry which is preliminary data.</text>
</comment>
<gene>
    <name evidence="1" type="ORF">A6M21_16275</name>
</gene>
<name>A0A1B7LAG8_9FIRM</name>
<reference evidence="1 2" key="1">
    <citation type="submission" date="2016-04" db="EMBL/GenBank/DDBJ databases">
        <authorList>
            <person name="Evans L.H."/>
            <person name="Alamgir A."/>
            <person name="Owens N."/>
            <person name="Weber N.D."/>
            <person name="Virtaneva K."/>
            <person name="Barbian K."/>
            <person name="Babar A."/>
            <person name="Rosenke K."/>
        </authorList>
    </citation>
    <scope>NUCLEOTIDE SEQUENCE [LARGE SCALE GENOMIC DNA]</scope>
    <source>
        <strain evidence="1 2">LMa1</strain>
    </source>
</reference>
<sequence length="85" mass="10011">MKNFCSSCKHYRELTDVILRDHMHINLKGLGAGYCLKHEHENSAEGFCLWGRKYQMEKITSLLLQDLLDRVQDLEIRLEALEECE</sequence>
<dbReference type="Proteomes" id="UP000078532">
    <property type="component" value="Unassembled WGS sequence"/>
</dbReference>
<organism evidence="1 2">
    <name type="scientific">Desulfotomaculum copahuensis</name>
    <dbReference type="NCBI Taxonomy" id="1838280"/>
    <lineage>
        <taxon>Bacteria</taxon>
        <taxon>Bacillati</taxon>
        <taxon>Bacillota</taxon>
        <taxon>Clostridia</taxon>
        <taxon>Eubacteriales</taxon>
        <taxon>Desulfotomaculaceae</taxon>
        <taxon>Desulfotomaculum</taxon>
    </lineage>
</organism>
<proteinExistence type="predicted"/>
<dbReference type="STRING" id="1838280.A6M21_16275"/>
<protein>
    <submittedName>
        <fullName evidence="1">Uncharacterized protein</fullName>
    </submittedName>
</protein>
<accession>A0A1B7LAG8</accession>
<keyword evidence="2" id="KW-1185">Reference proteome</keyword>
<dbReference type="EMBL" id="LYVF01000201">
    <property type="protein sequence ID" value="OAT79317.1"/>
    <property type="molecule type" value="Genomic_DNA"/>
</dbReference>
<evidence type="ECO:0000313" key="1">
    <source>
        <dbReference type="EMBL" id="OAT79317.1"/>
    </source>
</evidence>
<dbReference type="RefSeq" id="WP_066671906.1">
    <property type="nucleotide sequence ID" value="NZ_LYVF01000201.1"/>
</dbReference>
<dbReference type="AlphaFoldDB" id="A0A1B7LAG8"/>